<keyword evidence="2" id="KW-0808">Transferase</keyword>
<keyword evidence="3" id="KW-0479">Metal-binding</keyword>
<dbReference type="RefSeq" id="WP_188175380.1">
    <property type="nucleotide sequence ID" value="NZ_JACVVD010000005.1"/>
</dbReference>
<dbReference type="GO" id="GO:0016757">
    <property type="term" value="F:glycosyltransferase activity"/>
    <property type="evidence" value="ECO:0007669"/>
    <property type="project" value="UniProtKB-KW"/>
</dbReference>
<dbReference type="CDD" id="cd04194">
    <property type="entry name" value="GT8_A4GalT_like"/>
    <property type="match status" value="1"/>
</dbReference>
<name>A0A926KSY1_9BACL</name>
<sequence>MSSIHIVTATNDTYAKHLGVMLNSLLINKADNSDMQISIIDSNISRRNKLNLRRIVDGFNEKVSFLTVDPSLFDGFKTKKYLSKETYCRIIIPDLLDKSIKKALYLDCDLIVKNDISKLWKTNIDQYHLAAVEKAKLESSVKPSLGIPTDSKYFNAGVLLMNLEKWRNQETSSKVLQYIKENPEKIKHCSQDPLNAILYNKWFMLDPKWNYTTKHLKVMPGIKPSIIHYTGRKKPENQGHPLQKEYQKYLRMTLWE</sequence>
<evidence type="ECO:0000256" key="2">
    <source>
        <dbReference type="ARBA" id="ARBA00022679"/>
    </source>
</evidence>
<dbReference type="InterPro" id="IPR002495">
    <property type="entry name" value="Glyco_trans_8"/>
</dbReference>
<keyword evidence="5" id="KW-1185">Reference proteome</keyword>
<reference evidence="4" key="1">
    <citation type="submission" date="2020-09" db="EMBL/GenBank/DDBJ databases">
        <title>Draft Genome Sequence of Paenibacillus sp. WST5.</title>
        <authorList>
            <person name="Bao Z."/>
        </authorList>
    </citation>
    <scope>NUCLEOTIDE SEQUENCE</scope>
    <source>
        <strain evidence="4">WST5</strain>
    </source>
</reference>
<dbReference type="PANTHER" id="PTHR13778:SF47">
    <property type="entry name" value="LIPOPOLYSACCHARIDE 1,3-GALACTOSYLTRANSFERASE"/>
    <property type="match status" value="1"/>
</dbReference>
<dbReference type="PANTHER" id="PTHR13778">
    <property type="entry name" value="GLYCOSYLTRANSFERASE 8 DOMAIN-CONTAINING PROTEIN"/>
    <property type="match status" value="1"/>
</dbReference>
<proteinExistence type="predicted"/>
<dbReference type="EMBL" id="JACVVD010000005">
    <property type="protein sequence ID" value="MBD0381569.1"/>
    <property type="molecule type" value="Genomic_DNA"/>
</dbReference>
<accession>A0A926KSY1</accession>
<dbReference type="AlphaFoldDB" id="A0A926KSY1"/>
<dbReference type="Pfam" id="PF01501">
    <property type="entry name" value="Glyco_transf_8"/>
    <property type="match status" value="1"/>
</dbReference>
<protein>
    <submittedName>
        <fullName evidence="4">Glycosyltransferase family 8 protein</fullName>
    </submittedName>
</protein>
<evidence type="ECO:0000313" key="4">
    <source>
        <dbReference type="EMBL" id="MBD0381569.1"/>
    </source>
</evidence>
<gene>
    <name evidence="4" type="ORF">ICC18_15715</name>
</gene>
<comment type="caution">
    <text evidence="4">The sequence shown here is derived from an EMBL/GenBank/DDBJ whole genome shotgun (WGS) entry which is preliminary data.</text>
</comment>
<dbReference type="Gene3D" id="3.90.550.10">
    <property type="entry name" value="Spore Coat Polysaccharide Biosynthesis Protein SpsA, Chain A"/>
    <property type="match status" value="1"/>
</dbReference>
<evidence type="ECO:0000313" key="5">
    <source>
        <dbReference type="Proteomes" id="UP000650466"/>
    </source>
</evidence>
<evidence type="ECO:0000256" key="1">
    <source>
        <dbReference type="ARBA" id="ARBA00022676"/>
    </source>
</evidence>
<dbReference type="InterPro" id="IPR050748">
    <property type="entry name" value="Glycosyltrans_8_dom-fam"/>
</dbReference>
<evidence type="ECO:0000256" key="3">
    <source>
        <dbReference type="ARBA" id="ARBA00022723"/>
    </source>
</evidence>
<dbReference type="Proteomes" id="UP000650466">
    <property type="component" value="Unassembled WGS sequence"/>
</dbReference>
<keyword evidence="1" id="KW-0328">Glycosyltransferase</keyword>
<dbReference type="SUPFAM" id="SSF53448">
    <property type="entry name" value="Nucleotide-diphospho-sugar transferases"/>
    <property type="match status" value="1"/>
</dbReference>
<dbReference type="GO" id="GO:0046872">
    <property type="term" value="F:metal ion binding"/>
    <property type="evidence" value="ECO:0007669"/>
    <property type="project" value="UniProtKB-KW"/>
</dbReference>
<organism evidence="4 5">
    <name type="scientific">Paenibacillus sedimenti</name>
    <dbReference type="NCBI Taxonomy" id="2770274"/>
    <lineage>
        <taxon>Bacteria</taxon>
        <taxon>Bacillati</taxon>
        <taxon>Bacillota</taxon>
        <taxon>Bacilli</taxon>
        <taxon>Bacillales</taxon>
        <taxon>Paenibacillaceae</taxon>
        <taxon>Paenibacillus</taxon>
    </lineage>
</organism>
<dbReference type="InterPro" id="IPR029044">
    <property type="entry name" value="Nucleotide-diphossugar_trans"/>
</dbReference>